<sequence>MENKHPNISNIVDIFTRKPVDDTNIDKFIRLSPELDGLEMLYSNDSCPGKLYSIKILCWALMKNGTINALVPWLNKIVSSKELNDPLNGHWEGYYDSFHNHLFFEAPDHKEKELKTAENFFRNSSDDKDLVIQEFIDTTGTHVVLSEDQLQTIVLAHVTSWRLFNDGRLHAMIADETKITSTPVLIGDDCLFSAQEHKDFRYFFHYSIANKIKHGDQDAIASLNHLRT</sequence>
<accession>A0AA90NKC3</accession>
<organism evidence="1 2">
    <name type="scientific">Candidatus Endonucleibacter bathymodioli</name>
    <dbReference type="NCBI Taxonomy" id="539814"/>
    <lineage>
        <taxon>Bacteria</taxon>
        <taxon>Pseudomonadati</taxon>
        <taxon>Pseudomonadota</taxon>
        <taxon>Gammaproteobacteria</taxon>
        <taxon>Oceanospirillales</taxon>
        <taxon>Endozoicomonadaceae</taxon>
        <taxon>Candidatus Endonucleibacter</taxon>
    </lineage>
</organism>
<reference evidence="1 2" key="1">
    <citation type="journal article" date="2023" name="bioRxiv">
        <title>An intranuclear bacterial parasite of deep-sea mussels expresses apoptosis inhibitors acquired from its host.</title>
        <authorList>
            <person name="Gonzalez Porras M.A."/>
            <person name="Assie A."/>
            <person name="Tietjen M."/>
            <person name="Violette M."/>
            <person name="Kleiner M."/>
            <person name="Gruber-Vodicka H."/>
            <person name="Dubilier N."/>
            <person name="Leisch N."/>
        </authorList>
    </citation>
    <scope>NUCLEOTIDE SEQUENCE [LARGE SCALE GENOMIC DNA]</scope>
    <source>
        <strain evidence="1">IAP13</strain>
    </source>
</reference>
<comment type="caution">
    <text evidence="1">The sequence shown here is derived from an EMBL/GenBank/DDBJ whole genome shotgun (WGS) entry which is preliminary data.</text>
</comment>
<protein>
    <submittedName>
        <fullName evidence="1">Uncharacterized protein</fullName>
    </submittedName>
</protein>
<keyword evidence="2" id="KW-1185">Reference proteome</keyword>
<dbReference type="AlphaFoldDB" id="A0AA90NKC3"/>
<evidence type="ECO:0000313" key="2">
    <source>
        <dbReference type="Proteomes" id="UP001178148"/>
    </source>
</evidence>
<dbReference type="EMBL" id="JASXSV010000005">
    <property type="protein sequence ID" value="MDP0588519.1"/>
    <property type="molecule type" value="Genomic_DNA"/>
</dbReference>
<proteinExistence type="predicted"/>
<name>A0AA90NKC3_9GAMM</name>
<dbReference type="Proteomes" id="UP001178148">
    <property type="component" value="Unassembled WGS sequence"/>
</dbReference>
<evidence type="ECO:0000313" key="1">
    <source>
        <dbReference type="EMBL" id="MDP0588519.1"/>
    </source>
</evidence>
<gene>
    <name evidence="1" type="ORF">QS748_04745</name>
</gene>